<evidence type="ECO:0000256" key="4">
    <source>
        <dbReference type="ARBA" id="ARBA00022660"/>
    </source>
</evidence>
<evidence type="ECO:0000256" key="3">
    <source>
        <dbReference type="ARBA" id="ARBA00022448"/>
    </source>
</evidence>
<evidence type="ECO:0000259" key="9">
    <source>
        <dbReference type="Pfam" id="PF05347"/>
    </source>
</evidence>
<dbReference type="InterPro" id="IPR016488">
    <property type="entry name" value="NADH_Ub_cplx-1_asu_su-6"/>
</dbReference>
<gene>
    <name evidence="10" type="ORF">BDN70DRAFT_803054</name>
</gene>
<keyword evidence="4" id="KW-0679">Respiratory chain</keyword>
<dbReference type="GO" id="GO:0045271">
    <property type="term" value="C:respiratory chain complex I"/>
    <property type="evidence" value="ECO:0007669"/>
    <property type="project" value="InterPro"/>
</dbReference>
<dbReference type="OrthoDB" id="14535at2759"/>
<evidence type="ECO:0000256" key="2">
    <source>
        <dbReference type="ARBA" id="ARBA00009508"/>
    </source>
</evidence>
<protein>
    <recommendedName>
        <fullName evidence="9">Complex 1 LYR protein domain-containing protein</fullName>
    </recommendedName>
</protein>
<evidence type="ECO:0000256" key="6">
    <source>
        <dbReference type="ARBA" id="ARBA00022982"/>
    </source>
</evidence>
<reference evidence="10" key="1">
    <citation type="submission" date="2020-11" db="EMBL/GenBank/DDBJ databases">
        <authorList>
            <consortium name="DOE Joint Genome Institute"/>
            <person name="Ahrendt S."/>
            <person name="Riley R."/>
            <person name="Andreopoulos W."/>
            <person name="Labutti K."/>
            <person name="Pangilinan J."/>
            <person name="Ruiz-Duenas F.J."/>
            <person name="Barrasa J.M."/>
            <person name="Sanchez-Garcia M."/>
            <person name="Camarero S."/>
            <person name="Miyauchi S."/>
            <person name="Serrano A."/>
            <person name="Linde D."/>
            <person name="Babiker R."/>
            <person name="Drula E."/>
            <person name="Ayuso-Fernandez I."/>
            <person name="Pacheco R."/>
            <person name="Padilla G."/>
            <person name="Ferreira P."/>
            <person name="Barriuso J."/>
            <person name="Kellner H."/>
            <person name="Castanera R."/>
            <person name="Alfaro M."/>
            <person name="Ramirez L."/>
            <person name="Pisabarro A.G."/>
            <person name="Kuo A."/>
            <person name="Tritt A."/>
            <person name="Lipzen A."/>
            <person name="He G."/>
            <person name="Yan M."/>
            <person name="Ng V."/>
            <person name="Cullen D."/>
            <person name="Martin F."/>
            <person name="Rosso M.-N."/>
            <person name="Henrissat B."/>
            <person name="Hibbett D."/>
            <person name="Martinez A.T."/>
            <person name="Grigoriev I.V."/>
        </authorList>
    </citation>
    <scope>NUCLEOTIDE SEQUENCE</scope>
    <source>
        <strain evidence="10">CIRM-BRFM 674</strain>
    </source>
</reference>
<comment type="caution">
    <text evidence="10">The sequence shown here is derived from an EMBL/GenBank/DDBJ whole genome shotgun (WGS) entry which is preliminary data.</text>
</comment>
<keyword evidence="6" id="KW-0249">Electron transport</keyword>
<dbReference type="CDD" id="cd20266">
    <property type="entry name" value="Complex1_LYR_NDUFA6_LYRM6"/>
    <property type="match status" value="1"/>
</dbReference>
<dbReference type="EMBL" id="MU155176">
    <property type="protein sequence ID" value="KAF9481592.1"/>
    <property type="molecule type" value="Genomic_DNA"/>
</dbReference>
<evidence type="ECO:0000313" key="10">
    <source>
        <dbReference type="EMBL" id="KAF9481592.1"/>
    </source>
</evidence>
<dbReference type="InterPro" id="IPR045299">
    <property type="entry name" value="Complex1_LYR_NDUFA6_LYRM6"/>
</dbReference>
<keyword evidence="7" id="KW-0496">Mitochondrion</keyword>
<organism evidence="10 11">
    <name type="scientific">Pholiota conissans</name>
    <dbReference type="NCBI Taxonomy" id="109636"/>
    <lineage>
        <taxon>Eukaryota</taxon>
        <taxon>Fungi</taxon>
        <taxon>Dikarya</taxon>
        <taxon>Basidiomycota</taxon>
        <taxon>Agaricomycotina</taxon>
        <taxon>Agaricomycetes</taxon>
        <taxon>Agaricomycetidae</taxon>
        <taxon>Agaricales</taxon>
        <taxon>Agaricineae</taxon>
        <taxon>Strophariaceae</taxon>
        <taxon>Pholiota</taxon>
    </lineage>
</organism>
<dbReference type="AlphaFoldDB" id="A0A9P5Z5W6"/>
<dbReference type="PANTHER" id="PTHR12964">
    <property type="entry name" value="NADH-UBIQUINONE OXIDOREDUCTASE B14 SUBUNIT"/>
    <property type="match status" value="1"/>
</dbReference>
<feature type="domain" description="Complex 1 LYR protein" evidence="9">
    <location>
        <begin position="24"/>
        <end position="83"/>
    </location>
</feature>
<comment type="similarity">
    <text evidence="2">Belongs to the complex I LYR family.</text>
</comment>
<dbReference type="GO" id="GO:0005743">
    <property type="term" value="C:mitochondrial inner membrane"/>
    <property type="evidence" value="ECO:0007669"/>
    <property type="project" value="UniProtKB-SubCell"/>
</dbReference>
<keyword evidence="8" id="KW-0472">Membrane</keyword>
<evidence type="ECO:0000256" key="5">
    <source>
        <dbReference type="ARBA" id="ARBA00022792"/>
    </source>
</evidence>
<dbReference type="PANTHER" id="PTHR12964:SF0">
    <property type="entry name" value="NADH DEHYDROGENASE [UBIQUINONE] 1 ALPHA SUBCOMPLEX SUBUNIT 6"/>
    <property type="match status" value="1"/>
</dbReference>
<keyword evidence="3" id="KW-0813">Transport</keyword>
<evidence type="ECO:0000256" key="8">
    <source>
        <dbReference type="ARBA" id="ARBA00023136"/>
    </source>
</evidence>
<name>A0A9P5Z5W6_9AGAR</name>
<dbReference type="InterPro" id="IPR008011">
    <property type="entry name" value="Complex1_LYR_dom"/>
</dbReference>
<keyword evidence="11" id="KW-1185">Reference proteome</keyword>
<accession>A0A9P5Z5W6</accession>
<sequence>MTTIPSRLATLARTSAGPVESRGRALKLYRDWYRSAPEIVAIYALSVSPAYVRHAVRQRFERNRNVTDQRAIDVLLLKGRQDYQETMNCWKQTDHILGILLEPQDRPRRTFLQKFYEGRDEEAIIPAASGI</sequence>
<keyword evidence="5" id="KW-0999">Mitochondrion inner membrane</keyword>
<evidence type="ECO:0000313" key="11">
    <source>
        <dbReference type="Proteomes" id="UP000807469"/>
    </source>
</evidence>
<proteinExistence type="inferred from homology"/>
<evidence type="ECO:0000256" key="7">
    <source>
        <dbReference type="ARBA" id="ARBA00023128"/>
    </source>
</evidence>
<evidence type="ECO:0000256" key="1">
    <source>
        <dbReference type="ARBA" id="ARBA00004443"/>
    </source>
</evidence>
<comment type="subcellular location">
    <subcellularLocation>
        <location evidence="1">Mitochondrion inner membrane</location>
        <topology evidence="1">Peripheral membrane protein</topology>
        <orientation evidence="1">Matrix side</orientation>
    </subcellularLocation>
</comment>
<dbReference type="Pfam" id="PF05347">
    <property type="entry name" value="Complex1_LYR"/>
    <property type="match status" value="1"/>
</dbReference>
<dbReference type="Proteomes" id="UP000807469">
    <property type="component" value="Unassembled WGS sequence"/>
</dbReference>
<dbReference type="GO" id="GO:0006979">
    <property type="term" value="P:response to oxidative stress"/>
    <property type="evidence" value="ECO:0007669"/>
    <property type="project" value="TreeGrafter"/>
</dbReference>